<proteinExistence type="inferred from homology"/>
<evidence type="ECO:0000256" key="1">
    <source>
        <dbReference type="ARBA" id="ARBA00004418"/>
    </source>
</evidence>
<dbReference type="PANTHER" id="PTHR36842:SF1">
    <property type="entry name" value="PROTEIN TOLB"/>
    <property type="match status" value="1"/>
</dbReference>
<dbReference type="HAMAP" id="MF_00671">
    <property type="entry name" value="TolB"/>
    <property type="match status" value="1"/>
</dbReference>
<comment type="function">
    <text evidence="5">Part of the Tol-Pal system, which plays a role in outer membrane invagination during cell division and is important for maintaining outer membrane integrity.</text>
</comment>
<gene>
    <name evidence="5 8" type="primary">tolB</name>
    <name evidence="8" type="ORF">ABXS05_22455</name>
</gene>
<keyword evidence="5" id="KW-0131">Cell cycle</keyword>
<name>A0ABV3PRS6_9HYPH</name>
<feature type="domain" description="TolB N-terminal" evidence="7">
    <location>
        <begin position="46"/>
        <end position="137"/>
    </location>
</feature>
<feature type="chain" id="PRO_5044901491" description="Tol-Pal system protein TolB" evidence="5">
    <location>
        <begin position="32"/>
        <end position="444"/>
    </location>
</feature>
<keyword evidence="9" id="KW-1185">Reference proteome</keyword>
<evidence type="ECO:0000313" key="8">
    <source>
        <dbReference type="EMBL" id="MEW9308334.1"/>
    </source>
</evidence>
<comment type="similarity">
    <text evidence="2 5">Belongs to the TolB family.</text>
</comment>
<accession>A0ABV3PRS6</accession>
<dbReference type="InterPro" id="IPR014167">
    <property type="entry name" value="Tol-Pal_TolB"/>
</dbReference>
<dbReference type="Pfam" id="PF04052">
    <property type="entry name" value="TolB_N"/>
    <property type="match status" value="1"/>
</dbReference>
<dbReference type="PROSITE" id="PS51318">
    <property type="entry name" value="TAT"/>
    <property type="match status" value="1"/>
</dbReference>
<dbReference type="EMBL" id="JBFNQD010000008">
    <property type="protein sequence ID" value="MEW9308334.1"/>
    <property type="molecule type" value="Genomic_DNA"/>
</dbReference>
<dbReference type="Proteomes" id="UP001555786">
    <property type="component" value="Unassembled WGS sequence"/>
</dbReference>
<evidence type="ECO:0000256" key="2">
    <source>
        <dbReference type="ARBA" id="ARBA00009820"/>
    </source>
</evidence>
<dbReference type="InterPro" id="IPR006311">
    <property type="entry name" value="TAT_signal"/>
</dbReference>
<sequence precursor="true">MRMNLNRRGFMQAGAGAISALAGLAAMPAWAQSAAPILELRGRGQGGIQPVSVAVMGISGSGRDLSGIISNDLSRSGLFQPIDSKAFVEQVGPNATPNFGSWQTLNAQVVVAGQVVPAGGGLGIQVRVWDVAQGRQIAGQQFSAPANSWRRLGHVAADAVFKAVTGEPGPFDTRIAFISESGSKDKRVKRLAVMDQDGANTVYLSRGTDLVLTPRFSPTTQELTYLSFADADPRVFLTNVQTGQRQVVGNFPGMTFSPRFSPDGRKVIMSLEKNGSSTIQLLNLQTKQATQLTNGSAIDTSPSYSPDGGRIVFESDRGGTQQIYIMGADGSNQQRITSGEGGARYSTPVWSPRSDLIAFTRQKGGQFGIGIMNPDGSGERMITEGFHNEGPTWAPNGLYLMWFRDLGQGPQLWQASIFGTPEQRVPTQGFASDPAWSASLSKQA</sequence>
<evidence type="ECO:0000256" key="6">
    <source>
        <dbReference type="SAM" id="MobiDB-lite"/>
    </source>
</evidence>
<comment type="caution">
    <text evidence="8">The sequence shown here is derived from an EMBL/GenBank/DDBJ whole genome shotgun (WGS) entry which is preliminary data.</text>
</comment>
<dbReference type="SUPFAM" id="SSF69304">
    <property type="entry name" value="Tricorn protease N-terminal domain"/>
    <property type="match status" value="1"/>
</dbReference>
<comment type="subunit">
    <text evidence="5">The Tol-Pal system is composed of five core proteins: the inner membrane proteins TolA, TolQ and TolR, the periplasmic protein TolB and the outer membrane protein Pal. They form a network linking the inner and outer membranes and the peptidoglycan layer.</text>
</comment>
<dbReference type="NCBIfam" id="TIGR02800">
    <property type="entry name" value="propeller_TolB"/>
    <property type="match status" value="1"/>
</dbReference>
<dbReference type="SUPFAM" id="SSF52964">
    <property type="entry name" value="TolB, N-terminal domain"/>
    <property type="match status" value="1"/>
</dbReference>
<dbReference type="Gene3D" id="2.120.10.30">
    <property type="entry name" value="TolB, C-terminal domain"/>
    <property type="match status" value="1"/>
</dbReference>
<evidence type="ECO:0000256" key="4">
    <source>
        <dbReference type="ARBA" id="ARBA00022764"/>
    </source>
</evidence>
<evidence type="ECO:0000256" key="3">
    <source>
        <dbReference type="ARBA" id="ARBA00022729"/>
    </source>
</evidence>
<keyword evidence="4 5" id="KW-0574">Periplasm</keyword>
<reference evidence="8 9" key="1">
    <citation type="submission" date="2024-07" db="EMBL/GenBank/DDBJ databases">
        <title>Description of Labrys sedimenti sp. nov., isolated from a diclofenac-degrading enrichment culture.</title>
        <authorList>
            <person name="Tancsics A."/>
            <person name="Csepanyi A."/>
        </authorList>
    </citation>
    <scope>NUCLEOTIDE SEQUENCE [LARGE SCALE GENOMIC DNA]</scope>
    <source>
        <strain evidence="8 9">LMG 23578</strain>
    </source>
</reference>
<evidence type="ECO:0000259" key="7">
    <source>
        <dbReference type="Pfam" id="PF04052"/>
    </source>
</evidence>
<organism evidence="8 9">
    <name type="scientific">Labrys neptuniae</name>
    <dbReference type="NCBI Taxonomy" id="376174"/>
    <lineage>
        <taxon>Bacteria</taxon>
        <taxon>Pseudomonadati</taxon>
        <taxon>Pseudomonadota</taxon>
        <taxon>Alphaproteobacteria</taxon>
        <taxon>Hyphomicrobiales</taxon>
        <taxon>Xanthobacteraceae</taxon>
        <taxon>Labrys</taxon>
    </lineage>
</organism>
<dbReference type="InterPro" id="IPR007195">
    <property type="entry name" value="TolB_N"/>
</dbReference>
<keyword evidence="3 5" id="KW-0732">Signal</keyword>
<feature type="region of interest" description="Disordered" evidence="6">
    <location>
        <begin position="424"/>
        <end position="444"/>
    </location>
</feature>
<evidence type="ECO:0000256" key="5">
    <source>
        <dbReference type="HAMAP-Rule" id="MF_00671"/>
    </source>
</evidence>
<protein>
    <recommendedName>
        <fullName evidence="5">Tol-Pal system protein TolB</fullName>
    </recommendedName>
</protein>
<dbReference type="PANTHER" id="PTHR36842">
    <property type="entry name" value="PROTEIN TOLB HOMOLOG"/>
    <property type="match status" value="1"/>
</dbReference>
<dbReference type="Gene3D" id="3.40.50.10070">
    <property type="entry name" value="TolB, N-terminal domain"/>
    <property type="match status" value="1"/>
</dbReference>
<dbReference type="InterPro" id="IPR011042">
    <property type="entry name" value="6-blade_b-propeller_TolB-like"/>
</dbReference>
<keyword evidence="5" id="KW-0132">Cell division</keyword>
<evidence type="ECO:0000313" key="9">
    <source>
        <dbReference type="Proteomes" id="UP001555786"/>
    </source>
</evidence>
<comment type="subcellular location">
    <subcellularLocation>
        <location evidence="1 5">Periplasm</location>
    </subcellularLocation>
</comment>
<dbReference type="InterPro" id="IPR011659">
    <property type="entry name" value="WD40"/>
</dbReference>
<dbReference type="Pfam" id="PF07676">
    <property type="entry name" value="PD40"/>
    <property type="match status" value="3"/>
</dbReference>
<feature type="signal peptide" evidence="5">
    <location>
        <begin position="1"/>
        <end position="31"/>
    </location>
</feature>